<reference evidence="2 3" key="1">
    <citation type="submission" date="2023-10" db="EMBL/GenBank/DDBJ databases">
        <title>Draft genome sequence of Xylaria bambusicola isolate GMP-LS, the root and basal stem rot pathogen of sugarcane in Indonesia.</title>
        <authorList>
            <person name="Selvaraj P."/>
            <person name="Muralishankar V."/>
            <person name="Muruganantham S."/>
            <person name="Sp S."/>
            <person name="Haryani S."/>
            <person name="Lau K.J.X."/>
            <person name="Naqvi N.I."/>
        </authorList>
    </citation>
    <scope>NUCLEOTIDE SEQUENCE [LARGE SCALE GENOMIC DNA]</scope>
    <source>
        <strain evidence="2">GMP-LS</strain>
    </source>
</reference>
<feature type="compositionally biased region" description="Acidic residues" evidence="1">
    <location>
        <begin position="51"/>
        <end position="91"/>
    </location>
</feature>
<dbReference type="PANTHER" id="PTHR28042">
    <property type="entry name" value="E3 UBIQUITIN-PROTEIN LIGASE COMPLEX SLX5-SLX8 SUBUNIT SLX5"/>
    <property type="match status" value="1"/>
</dbReference>
<feature type="region of interest" description="Disordered" evidence="1">
    <location>
        <begin position="1"/>
        <end position="91"/>
    </location>
</feature>
<proteinExistence type="predicted"/>
<feature type="compositionally biased region" description="Basic and acidic residues" evidence="1">
    <location>
        <begin position="35"/>
        <end position="47"/>
    </location>
</feature>
<feature type="region of interest" description="Disordered" evidence="1">
    <location>
        <begin position="324"/>
        <end position="349"/>
    </location>
</feature>
<evidence type="ECO:0008006" key="4">
    <source>
        <dbReference type="Google" id="ProtNLM"/>
    </source>
</evidence>
<dbReference type="Proteomes" id="UP001305414">
    <property type="component" value="Unassembled WGS sequence"/>
</dbReference>
<evidence type="ECO:0000313" key="3">
    <source>
        <dbReference type="Proteomes" id="UP001305414"/>
    </source>
</evidence>
<dbReference type="GO" id="GO:0004842">
    <property type="term" value="F:ubiquitin-protein transferase activity"/>
    <property type="evidence" value="ECO:0007669"/>
    <property type="project" value="TreeGrafter"/>
</dbReference>
<accession>A0AAN7ZDA3</accession>
<dbReference type="EMBL" id="JAWHQM010000060">
    <property type="protein sequence ID" value="KAK5635976.1"/>
    <property type="molecule type" value="Genomic_DNA"/>
</dbReference>
<feature type="compositionally biased region" description="Basic residues" evidence="1">
    <location>
        <begin position="283"/>
        <end position="303"/>
    </location>
</feature>
<keyword evidence="3" id="KW-1185">Reference proteome</keyword>
<name>A0AAN7ZDA3_9PEZI</name>
<organism evidence="2 3">
    <name type="scientific">Xylaria bambusicola</name>
    <dbReference type="NCBI Taxonomy" id="326684"/>
    <lineage>
        <taxon>Eukaryota</taxon>
        <taxon>Fungi</taxon>
        <taxon>Dikarya</taxon>
        <taxon>Ascomycota</taxon>
        <taxon>Pezizomycotina</taxon>
        <taxon>Sordariomycetes</taxon>
        <taxon>Xylariomycetidae</taxon>
        <taxon>Xylariales</taxon>
        <taxon>Xylariaceae</taxon>
        <taxon>Xylaria</taxon>
    </lineage>
</organism>
<dbReference type="PANTHER" id="PTHR28042:SF1">
    <property type="entry name" value="E3 UBIQUITIN-PROTEIN LIGASE COMPLEX SLX5-SLX8 SUBUNIT SLX5"/>
    <property type="match status" value="1"/>
</dbReference>
<feature type="compositionally biased region" description="Low complexity" evidence="1">
    <location>
        <begin position="331"/>
        <end position="349"/>
    </location>
</feature>
<dbReference type="AlphaFoldDB" id="A0AAN7ZDA3"/>
<feature type="compositionally biased region" description="Polar residues" evidence="1">
    <location>
        <begin position="1"/>
        <end position="20"/>
    </location>
</feature>
<dbReference type="GO" id="GO:0033768">
    <property type="term" value="C:SUMO-targeted ubiquitin ligase complex"/>
    <property type="evidence" value="ECO:0007669"/>
    <property type="project" value="TreeGrafter"/>
</dbReference>
<dbReference type="InterPro" id="IPR038886">
    <property type="entry name" value="E3_SLX5/Rfp1"/>
</dbReference>
<feature type="region of interest" description="Disordered" evidence="1">
    <location>
        <begin position="196"/>
        <end position="308"/>
    </location>
</feature>
<protein>
    <recommendedName>
        <fullName evidence="4">Cell cycle control protein</fullName>
    </recommendedName>
</protein>
<evidence type="ECO:0000313" key="2">
    <source>
        <dbReference type="EMBL" id="KAK5635976.1"/>
    </source>
</evidence>
<comment type="caution">
    <text evidence="2">The sequence shown here is derived from an EMBL/GenBank/DDBJ whole genome shotgun (WGS) entry which is preliminary data.</text>
</comment>
<feature type="region of interest" description="Disordered" evidence="1">
    <location>
        <begin position="478"/>
        <end position="497"/>
    </location>
</feature>
<sequence>MAEIPNSDTPSAFASSSIPQSPVPNPYDGLLSDGDSLRDGSEEHEGSDLDLSIDEDDLDDDDQPDSAEQSPGEEDDEDEDEDYFDHDLDFDDDLDMRDVDVDLDFGGFGFPDHYNDEDDEERLFVDDYLDFPDEFHEDDQFNVLQQAFIHQLEHQLAHEPWGAIMDHHPHAGQAARPGAQRDQLVQVEVGGQANVAGAAGGSRRQQRQPPPDVIDLTGDDSPEVQAQSPRFAPPRQSENQRRLRSQPQNVPPRLNRSDGSYIDDQQVIVLSSSDDEDQPMRASPRRNPHRHGHHHHHHHHHHHENNIAARGARNARFGNNLRELPRPVQAHPPNNVNGNNNNHLNPNILGNRLRPLTQIIQNSPLFQLFGGNPPALNNHHHHHNHIHNPDDDVVVTGMRNIANVDPPPGPHQFLGLGPIHLDYAAHPFPAIQPPVPPAAGGGPPKPAHEPPKPARPGFTRDTGEDVVAICPSCEQELAYDPEDDDNTSGAPKKNNRSKKAMAEHHFWAVKACGHVYCKRCFDNRRATAKSNIQVGFRPSDDKKIFCAVEDCDSEVSGKAAWVGIFM</sequence>
<feature type="region of interest" description="Disordered" evidence="1">
    <location>
        <begin position="427"/>
        <end position="461"/>
    </location>
</feature>
<gene>
    <name evidence="2" type="ORF">RRF57_011688</name>
</gene>
<evidence type="ECO:0000256" key="1">
    <source>
        <dbReference type="SAM" id="MobiDB-lite"/>
    </source>
</evidence>